<evidence type="ECO:0000256" key="1">
    <source>
        <dbReference type="SAM" id="MobiDB-lite"/>
    </source>
</evidence>
<proteinExistence type="predicted"/>
<protein>
    <submittedName>
        <fullName evidence="3">Uncharacterized protein</fullName>
    </submittedName>
</protein>
<dbReference type="EMBL" id="PDXF01000001">
    <property type="protein sequence ID" value="RYR80193.1"/>
    <property type="molecule type" value="Genomic_DNA"/>
</dbReference>
<evidence type="ECO:0000313" key="4">
    <source>
        <dbReference type="EMBL" id="RYR80193.1"/>
    </source>
</evidence>
<organism evidence="3 5">
    <name type="scientific">Alternaria tenuissima</name>
    <dbReference type="NCBI Taxonomy" id="119927"/>
    <lineage>
        <taxon>Eukaryota</taxon>
        <taxon>Fungi</taxon>
        <taxon>Dikarya</taxon>
        <taxon>Ascomycota</taxon>
        <taxon>Pezizomycotina</taxon>
        <taxon>Dothideomycetes</taxon>
        <taxon>Pleosporomycetidae</taxon>
        <taxon>Pleosporales</taxon>
        <taxon>Pleosporineae</taxon>
        <taxon>Pleosporaceae</taxon>
        <taxon>Alternaria</taxon>
        <taxon>Alternaria sect. Alternaria</taxon>
        <taxon>Alternaria alternata complex</taxon>
    </lineage>
</organism>
<dbReference type="EMBL" id="PDXB01000001">
    <property type="protein sequence ID" value="RYN38164.1"/>
    <property type="molecule type" value="Genomic_DNA"/>
</dbReference>
<reference evidence="3" key="3">
    <citation type="journal article" date="2019" name="J. ISSAAS">
        <title>Genomics, evolutionary history and diagnostics of the Alternaria alternata species group including apple and Asian pear pathotypes.</title>
        <authorList>
            <person name="Armitage A.D."/>
            <person name="Cockerton H.M."/>
            <person name="Sreenivasaprasad S."/>
            <person name="Woodhall J."/>
            <person name="Lane C."/>
            <person name="Harrison R.J."/>
            <person name="Clarkson J.P."/>
        </authorList>
    </citation>
    <scope>NUCLEOTIDE SEQUENCE</scope>
    <source>
        <strain evidence="3">FERA 1082</strain>
    </source>
</reference>
<keyword evidence="6" id="KW-1185">Reference proteome</keyword>
<dbReference type="AlphaFoldDB" id="A0A4Q5BHS6"/>
<evidence type="ECO:0000313" key="2">
    <source>
        <dbReference type="EMBL" id="RYN38164.1"/>
    </source>
</evidence>
<reference evidence="2" key="1">
    <citation type="submission" date="2017-10" db="EMBL/GenBank/DDBJ databases">
        <authorList>
            <person name="Armitage A.D."/>
            <person name="Barbara D.J."/>
            <person name="Woodhall J.W."/>
            <person name="Sreenivasaprasad S."/>
            <person name="Lane C.R."/>
            <person name="Clarkson J.P."/>
            <person name="Harrison R.J."/>
        </authorList>
    </citation>
    <scope>NUCLEOTIDE SEQUENCE</scope>
    <source>
        <strain evidence="2">FERA 1164</strain>
        <strain evidence="4">FERA 635</strain>
    </source>
</reference>
<evidence type="ECO:0000313" key="5">
    <source>
        <dbReference type="Proteomes" id="UP000292402"/>
    </source>
</evidence>
<comment type="caution">
    <text evidence="3">The sequence shown here is derived from an EMBL/GenBank/DDBJ whole genome shotgun (WGS) entry which is preliminary data.</text>
</comment>
<sequence length="342" mass="38844">METICELSGNSDMYGLGIRIGSYLQWLSLLIAAHYVPSELPGLRTSNAFFTSATFIGLVVETALQDIEITEIYITMLLVFGSQYIWLTAMLWRVFTPSEPESSKSSLMHWFSFGLVQVAQIGFQLWFWIFKVAKFARRENTCQRFGFGFYKFGLTSDGFRIFNILLKAALLVLTVVLFALYARHLSKAKSKKEENREYDSPNVLWDCANWLHSHTPKQWKKDFFMAFQIASITIVILAIELTISWNRIQDVDCAKTIGQFIPLAISVAGVIQLLLQFLPAEYRANRCLEVDRALQQGANIYAKLVTSIVRRPTQDDDEVQSTAEQASEKGPQVTIISSTEDV</sequence>
<dbReference type="Proteomes" id="UP000293195">
    <property type="component" value="Unassembled WGS sequence"/>
</dbReference>
<evidence type="ECO:0000313" key="6">
    <source>
        <dbReference type="Proteomes" id="UP000293195"/>
    </source>
</evidence>
<accession>A0A4Q5BHS6</accession>
<name>A0A4Q5BHS6_9PLEO</name>
<dbReference type="EMBL" id="PDXA01000015">
    <property type="protein sequence ID" value="RYN51676.1"/>
    <property type="molecule type" value="Genomic_DNA"/>
</dbReference>
<dbReference type="Proteomes" id="UP000292402">
    <property type="component" value="Unassembled WGS sequence"/>
</dbReference>
<gene>
    <name evidence="3" type="ORF">AA0114_g5281</name>
    <name evidence="2" type="ORF">AA0115_g391</name>
    <name evidence="4" type="ORF">AA0119_g514</name>
</gene>
<dbReference type="Proteomes" id="UP000292340">
    <property type="component" value="Unassembled WGS sequence"/>
</dbReference>
<reference evidence="5 6" key="2">
    <citation type="journal article" date="2019" name="bioRxiv">
        <title>Genomics, evolutionary history and diagnostics of the Alternaria alternata species group including apple and Asian pear pathotypes.</title>
        <authorList>
            <person name="Armitage A.D."/>
            <person name="Cockerton H.M."/>
            <person name="Sreenivasaprasad S."/>
            <person name="Woodhall J.W."/>
            <person name="Lane C.R."/>
            <person name="Harrison R.J."/>
            <person name="Clarkson J.P."/>
        </authorList>
    </citation>
    <scope>NUCLEOTIDE SEQUENCE [LARGE SCALE GENOMIC DNA]</scope>
    <source>
        <strain evidence="5">FERA 1082</strain>
        <strain evidence="2">FERA 1164</strain>
        <strain evidence="6">FERA 635</strain>
    </source>
</reference>
<evidence type="ECO:0000313" key="3">
    <source>
        <dbReference type="EMBL" id="RYN51676.1"/>
    </source>
</evidence>
<feature type="region of interest" description="Disordered" evidence="1">
    <location>
        <begin position="314"/>
        <end position="342"/>
    </location>
</feature>